<evidence type="ECO:0000256" key="1">
    <source>
        <dbReference type="SAM" id="MobiDB-lite"/>
    </source>
</evidence>
<feature type="compositionally biased region" description="Low complexity" evidence="1">
    <location>
        <begin position="1"/>
        <end position="15"/>
    </location>
</feature>
<dbReference type="EnsemblPlants" id="MELO3C031378.2.1">
    <property type="protein sequence ID" value="MELO3C031378.2.1"/>
    <property type="gene ID" value="MELO3C031378.2"/>
</dbReference>
<proteinExistence type="predicted"/>
<organism evidence="2">
    <name type="scientific">Cucumis melo</name>
    <name type="common">Muskmelon</name>
    <dbReference type="NCBI Taxonomy" id="3656"/>
    <lineage>
        <taxon>Eukaryota</taxon>
        <taxon>Viridiplantae</taxon>
        <taxon>Streptophyta</taxon>
        <taxon>Embryophyta</taxon>
        <taxon>Tracheophyta</taxon>
        <taxon>Spermatophyta</taxon>
        <taxon>Magnoliopsida</taxon>
        <taxon>eudicotyledons</taxon>
        <taxon>Gunneridae</taxon>
        <taxon>Pentapetalae</taxon>
        <taxon>rosids</taxon>
        <taxon>fabids</taxon>
        <taxon>Cucurbitales</taxon>
        <taxon>Cucurbitaceae</taxon>
        <taxon>Benincaseae</taxon>
        <taxon>Cucumis</taxon>
    </lineage>
</organism>
<sequence length="81" mass="9226">MEINGRNPNLNGNRNHSSGDSKVFLNGKSKEIHSSTTIYKQNILVNVNEITWHERREWVGDCSEDVQRESMEPILSSVLSV</sequence>
<accession>A0A9I9EBR3</accession>
<protein>
    <submittedName>
        <fullName evidence="2">Uncharacterized protein</fullName>
    </submittedName>
</protein>
<feature type="region of interest" description="Disordered" evidence="1">
    <location>
        <begin position="1"/>
        <end position="27"/>
    </location>
</feature>
<dbReference type="Gramene" id="MELO3C031378.2.1">
    <property type="protein sequence ID" value="MELO3C031378.2.1"/>
    <property type="gene ID" value="MELO3C031378.2"/>
</dbReference>
<dbReference type="AlphaFoldDB" id="A0A9I9EBR3"/>
<name>A0A9I9EBR3_CUCME</name>
<evidence type="ECO:0000313" key="2">
    <source>
        <dbReference type="EnsemblPlants" id="MELO3C031378.2.1"/>
    </source>
</evidence>
<reference evidence="2" key="1">
    <citation type="submission" date="2023-03" db="UniProtKB">
        <authorList>
            <consortium name="EnsemblPlants"/>
        </authorList>
    </citation>
    <scope>IDENTIFICATION</scope>
</reference>